<dbReference type="Pfam" id="PF20674">
    <property type="entry name" value="SpaA_3"/>
    <property type="match status" value="1"/>
</dbReference>
<dbReference type="EMBL" id="RCDC01000004">
    <property type="protein sequence ID" value="RLK57569.1"/>
    <property type="molecule type" value="Genomic_DNA"/>
</dbReference>
<feature type="chain" id="PRO_5019853360" evidence="1">
    <location>
        <begin position="37"/>
        <end position="722"/>
    </location>
</feature>
<evidence type="ECO:0000259" key="3">
    <source>
        <dbReference type="Pfam" id="PF20674"/>
    </source>
</evidence>
<dbReference type="AlphaFoldDB" id="A0A498CHN8"/>
<evidence type="ECO:0000313" key="5">
    <source>
        <dbReference type="Proteomes" id="UP000274786"/>
    </source>
</evidence>
<reference evidence="4 5" key="1">
    <citation type="submission" date="2018-10" db="EMBL/GenBank/DDBJ databases">
        <title>Comparative analysis of microorganisms from saline springs in Andes Mountain Range, Colombia.</title>
        <authorList>
            <person name="Rubin E."/>
        </authorList>
    </citation>
    <scope>NUCLEOTIDE SEQUENCE [LARGE SCALE GENOMIC DNA]</scope>
    <source>
        <strain evidence="4 5">USBA GBX 843</strain>
    </source>
</reference>
<evidence type="ECO:0000256" key="1">
    <source>
        <dbReference type="SAM" id="SignalP"/>
    </source>
</evidence>
<comment type="caution">
    <text evidence="4">The sequence shown here is derived from an EMBL/GenBank/DDBJ whole genome shotgun (WGS) entry which is preliminary data.</text>
</comment>
<dbReference type="OrthoDB" id="56954at2"/>
<evidence type="ECO:0000259" key="2">
    <source>
        <dbReference type="Pfam" id="PF01345"/>
    </source>
</evidence>
<organism evidence="4 5">
    <name type="scientific">Stenotrophomonas rhizophila</name>
    <dbReference type="NCBI Taxonomy" id="216778"/>
    <lineage>
        <taxon>Bacteria</taxon>
        <taxon>Pseudomonadati</taxon>
        <taxon>Pseudomonadota</taxon>
        <taxon>Gammaproteobacteria</taxon>
        <taxon>Lysobacterales</taxon>
        <taxon>Lysobacteraceae</taxon>
        <taxon>Stenotrophomonas</taxon>
    </lineage>
</organism>
<gene>
    <name evidence="4" type="ORF">BCL79_1976</name>
</gene>
<name>A0A498CHN8_9GAMM</name>
<accession>A0A498CHN8</accession>
<feature type="domain" description="DUF11" evidence="2">
    <location>
        <begin position="621"/>
        <end position="715"/>
    </location>
</feature>
<sequence length="722" mass="72733">MDRVTGVKSALRRFSLRAFSLLFVMLIALSAGISSASAQSACTAGACVSAGPRLASIDSTQSPILNLLFGALLPGTTLNLSVADWNNLAGANINLNALLTQLNGGVVVSDPSQVLNANITLGQLRAAMVQVLQADGQTAAANVLNALPLGVAGTSGSIRLADILQIALPTGSLATVRLNVLDLLTGGVQLYNFRNVLTTPAPITVNTAALGLNGVANVRLWLQAVEPPVYTCGAAGAAFHSAAIRIKLDLDLVQGLNTGTLSAALNGLNLLGVSLSNTSVTADVLHLQVYADVARAEGSISAINLVGNAVTLQARPGLVNLYVGQISDATFFNRSTVLTDTALSAATLTSLSVRVRVSANVLGLLTPIADITVPLTVSIRSFATATPGLQSASFTGPYPQTRTLNAGTVSAATMVSTLVNSLSIQVTSGNPTVTLLGGIALPLPVADLVNGIVNVLLTPIRTQVNALVTPVLTAVLGGVVDNLLGLLGIRIGQAVFTVEGITQACAATVQLVKDLQPTSDSGRFNLSITYNGSTVGSATNVGNNGATAAVITVPGGSYALAEAAAAGTTLTRYASTWQCTDQNNTVVSSGSGGSFTLQAPAMTATAVTLVCRITNRTRQADLSITKTDGSGSYTPGGTATYTLLVRNDGPDAVTNAVVTDSLPGGTTLRGAWTCSATSGSTCAAASGGAVGANAVNVGVNLINGGQATISVPVSFSSNPGAY</sequence>
<dbReference type="NCBIfam" id="TIGR01451">
    <property type="entry name" value="B_ant_repeat"/>
    <property type="match status" value="1"/>
</dbReference>
<dbReference type="InterPro" id="IPR048834">
    <property type="entry name" value="SpaA_pre-album"/>
</dbReference>
<proteinExistence type="predicted"/>
<dbReference type="Proteomes" id="UP000274786">
    <property type="component" value="Unassembled WGS sequence"/>
</dbReference>
<protein>
    <submittedName>
        <fullName evidence="4">Putative repeat protein (TIGR01451 family)</fullName>
    </submittedName>
</protein>
<feature type="signal peptide" evidence="1">
    <location>
        <begin position="1"/>
        <end position="36"/>
    </location>
</feature>
<feature type="domain" description="SpaA-like prealbumin fold" evidence="3">
    <location>
        <begin position="510"/>
        <end position="616"/>
    </location>
</feature>
<dbReference type="InterPro" id="IPR001434">
    <property type="entry name" value="OmcB-like_DUF11"/>
</dbReference>
<dbReference type="Pfam" id="PF01345">
    <property type="entry name" value="DUF11"/>
    <property type="match status" value="1"/>
</dbReference>
<dbReference type="InterPro" id="IPR047589">
    <property type="entry name" value="DUF11_rpt"/>
</dbReference>
<evidence type="ECO:0000313" key="4">
    <source>
        <dbReference type="EMBL" id="RLK57569.1"/>
    </source>
</evidence>
<keyword evidence="1" id="KW-0732">Signal</keyword>